<dbReference type="EMBL" id="PHEX01000005">
    <property type="protein sequence ID" value="PKQ28764.1"/>
    <property type="molecule type" value="Genomic_DNA"/>
</dbReference>
<evidence type="ECO:0000313" key="3">
    <source>
        <dbReference type="Proteomes" id="UP000233654"/>
    </source>
</evidence>
<dbReference type="SMART" id="SM00481">
    <property type="entry name" value="POLIIIAc"/>
    <property type="match status" value="1"/>
</dbReference>
<dbReference type="GO" id="GO:0004534">
    <property type="term" value="F:5'-3' RNA exonuclease activity"/>
    <property type="evidence" value="ECO:0007669"/>
    <property type="project" value="TreeGrafter"/>
</dbReference>
<dbReference type="SUPFAM" id="SSF89550">
    <property type="entry name" value="PHP domain-like"/>
    <property type="match status" value="1"/>
</dbReference>
<gene>
    <name evidence="2" type="ORF">CVT63_00900</name>
</gene>
<dbReference type="InterPro" id="IPR004013">
    <property type="entry name" value="PHP_dom"/>
</dbReference>
<name>A0A2N3G842_9ACTN</name>
<comment type="caution">
    <text evidence="2">The sequence shown here is derived from an EMBL/GenBank/DDBJ whole genome shotgun (WGS) entry which is preliminary data.</text>
</comment>
<organism evidence="2 3">
    <name type="scientific">Candidatus Anoxymicrobium japonicum</name>
    <dbReference type="NCBI Taxonomy" id="2013648"/>
    <lineage>
        <taxon>Bacteria</taxon>
        <taxon>Bacillati</taxon>
        <taxon>Actinomycetota</taxon>
        <taxon>Candidatus Geothermincolia</taxon>
        <taxon>Candidatus Geothermincolales</taxon>
        <taxon>Candidatus Anoxymicrobiaceae</taxon>
        <taxon>Candidatus Anoxymicrobium</taxon>
    </lineage>
</organism>
<dbReference type="GO" id="GO:0035312">
    <property type="term" value="F:5'-3' DNA exonuclease activity"/>
    <property type="evidence" value="ECO:0007669"/>
    <property type="project" value="TreeGrafter"/>
</dbReference>
<dbReference type="Proteomes" id="UP000233654">
    <property type="component" value="Unassembled WGS sequence"/>
</dbReference>
<accession>A0A2N3G842</accession>
<protein>
    <submittedName>
        <fullName evidence="2">Histidinol-phosphatase</fullName>
    </submittedName>
</protein>
<feature type="domain" description="Polymerase/histidinol phosphatase N-terminal" evidence="1">
    <location>
        <begin position="3"/>
        <end position="75"/>
    </location>
</feature>
<dbReference type="AlphaFoldDB" id="A0A2N3G842"/>
<dbReference type="Gene3D" id="3.20.20.140">
    <property type="entry name" value="Metal-dependent hydrolases"/>
    <property type="match status" value="1"/>
</dbReference>
<dbReference type="Pfam" id="PF13263">
    <property type="entry name" value="PHP_C"/>
    <property type="match status" value="1"/>
</dbReference>
<evidence type="ECO:0000313" key="2">
    <source>
        <dbReference type="EMBL" id="PKQ28764.1"/>
    </source>
</evidence>
<dbReference type="PANTHER" id="PTHR42924">
    <property type="entry name" value="EXONUCLEASE"/>
    <property type="match status" value="1"/>
</dbReference>
<dbReference type="InterPro" id="IPR052018">
    <property type="entry name" value="PHP_domain"/>
</dbReference>
<dbReference type="InterPro" id="IPR016195">
    <property type="entry name" value="Pol/histidinol_Pase-like"/>
</dbReference>
<sequence>MKVDFHVHTVFSPDSIITFERLVASCRERGVDAVAIMDHDVIEGALEFSRLAEESRARGEWAPRILVGEEVRTTDGEICGLFLKEWIPDHLSPVETMERIRAQGGLVYVPHPFDLLKLKRLKAKDLEALDDMIDIIEEFNGKPRLPIANALARRFLVGKKFARGAGSDSHEPTRLGAAYVEMDDFDGPGDLLEKLARGVVHGKRYNPLASAYTRFRM</sequence>
<dbReference type="PANTHER" id="PTHR42924:SF3">
    <property type="entry name" value="POLYMERASE_HISTIDINOL PHOSPHATASE N-TERMINAL DOMAIN-CONTAINING PROTEIN"/>
    <property type="match status" value="1"/>
</dbReference>
<evidence type="ECO:0000259" key="1">
    <source>
        <dbReference type="SMART" id="SM00481"/>
    </source>
</evidence>
<dbReference type="Pfam" id="PF02811">
    <property type="entry name" value="PHP"/>
    <property type="match status" value="1"/>
</dbReference>
<proteinExistence type="predicted"/>
<dbReference type="InterPro" id="IPR003141">
    <property type="entry name" value="Pol/His_phosphatase_N"/>
</dbReference>
<reference evidence="2 3" key="1">
    <citation type="journal article" date="2017" name="ISME J.">
        <title>Potential for microbial H2 and metal transformations associated with novel bacteria and archaea in deep terrestrial subsurface sediments.</title>
        <authorList>
            <person name="Hernsdorf A.W."/>
            <person name="Amano Y."/>
            <person name="Miyakawa K."/>
            <person name="Ise K."/>
            <person name="Suzuki Y."/>
            <person name="Anantharaman K."/>
            <person name="Probst A."/>
            <person name="Burstein D."/>
            <person name="Thomas B.C."/>
            <person name="Banfield J.F."/>
        </authorList>
    </citation>
    <scope>NUCLEOTIDE SEQUENCE [LARGE SCALE GENOMIC DNA]</scope>
    <source>
        <strain evidence="2">HGW-Actinobacteria-3</strain>
    </source>
</reference>
<dbReference type="CDD" id="cd07432">
    <property type="entry name" value="PHP_HisPPase"/>
    <property type="match status" value="1"/>
</dbReference>